<evidence type="ECO:0000256" key="3">
    <source>
        <dbReference type="ARBA" id="ARBA00022692"/>
    </source>
</evidence>
<gene>
    <name evidence="8" type="ORF">E4665_14725</name>
</gene>
<evidence type="ECO:0000256" key="1">
    <source>
        <dbReference type="ARBA" id="ARBA00004651"/>
    </source>
</evidence>
<reference evidence="8 9" key="1">
    <citation type="journal article" date="2015" name="Int. J. Syst. Evol. Microbiol.">
        <title>Sporolactobacillus shoreae sp. nov. and Sporolactobacillus spathodeae sp. nov., two spore-forming lactic acid bacteria isolated from tree barks in Thailand.</title>
        <authorList>
            <person name="Thamacharoensuk T."/>
            <person name="Kitahara M."/>
            <person name="Ohkuma M."/>
            <person name="Thongchul N."/>
            <person name="Tanasupawat S."/>
        </authorList>
    </citation>
    <scope>NUCLEOTIDE SEQUENCE [LARGE SCALE GENOMIC DNA]</scope>
    <source>
        <strain evidence="8 9">BK92</strain>
    </source>
</reference>
<proteinExistence type="predicted"/>
<dbReference type="Pfam" id="PF07690">
    <property type="entry name" value="MFS_1"/>
    <property type="match status" value="1"/>
</dbReference>
<evidence type="ECO:0000259" key="7">
    <source>
        <dbReference type="PROSITE" id="PS50850"/>
    </source>
</evidence>
<dbReference type="EMBL" id="SRJD01000021">
    <property type="protein sequence ID" value="TGA96659.1"/>
    <property type="molecule type" value="Genomic_DNA"/>
</dbReference>
<dbReference type="InterPro" id="IPR036259">
    <property type="entry name" value="MFS_trans_sf"/>
</dbReference>
<feature type="transmembrane region" description="Helical" evidence="6">
    <location>
        <begin position="95"/>
        <end position="112"/>
    </location>
</feature>
<dbReference type="OrthoDB" id="9816124at2"/>
<keyword evidence="3 6" id="KW-0812">Transmembrane</keyword>
<dbReference type="InterPro" id="IPR053160">
    <property type="entry name" value="MFS_DHA3_Transporter"/>
</dbReference>
<keyword evidence="9" id="KW-1185">Reference proteome</keyword>
<dbReference type="InterPro" id="IPR011701">
    <property type="entry name" value="MFS"/>
</dbReference>
<evidence type="ECO:0000313" key="8">
    <source>
        <dbReference type="EMBL" id="TGA96659.1"/>
    </source>
</evidence>
<feature type="transmembrane region" description="Helical" evidence="6">
    <location>
        <begin position="247"/>
        <end position="267"/>
    </location>
</feature>
<dbReference type="GO" id="GO:0005886">
    <property type="term" value="C:plasma membrane"/>
    <property type="evidence" value="ECO:0007669"/>
    <property type="project" value="UniProtKB-SubCell"/>
</dbReference>
<feature type="transmembrane region" description="Helical" evidence="6">
    <location>
        <begin position="222"/>
        <end position="241"/>
    </location>
</feature>
<keyword evidence="4 6" id="KW-1133">Transmembrane helix</keyword>
<dbReference type="Proteomes" id="UP000298347">
    <property type="component" value="Unassembled WGS sequence"/>
</dbReference>
<feature type="domain" description="Major facilitator superfamily (MFS) profile" evidence="7">
    <location>
        <begin position="1"/>
        <end position="394"/>
    </location>
</feature>
<protein>
    <submittedName>
        <fullName evidence="8">MFS transporter</fullName>
    </submittedName>
</protein>
<comment type="subcellular location">
    <subcellularLocation>
        <location evidence="1">Cell membrane</location>
        <topology evidence="1">Multi-pass membrane protein</topology>
    </subcellularLocation>
</comment>
<evidence type="ECO:0000256" key="6">
    <source>
        <dbReference type="SAM" id="Phobius"/>
    </source>
</evidence>
<comment type="caution">
    <text evidence="8">The sequence shown here is derived from an EMBL/GenBank/DDBJ whole genome shotgun (WGS) entry which is preliminary data.</text>
</comment>
<dbReference type="SUPFAM" id="SSF103473">
    <property type="entry name" value="MFS general substrate transporter"/>
    <property type="match status" value="1"/>
</dbReference>
<feature type="transmembrane region" description="Helical" evidence="6">
    <location>
        <begin position="133"/>
        <end position="159"/>
    </location>
</feature>
<name>A0A4Z0GKZ5_9BACL</name>
<keyword evidence="5 6" id="KW-0472">Membrane</keyword>
<evidence type="ECO:0000313" key="9">
    <source>
        <dbReference type="Proteomes" id="UP000298347"/>
    </source>
</evidence>
<evidence type="ECO:0000256" key="4">
    <source>
        <dbReference type="ARBA" id="ARBA00022989"/>
    </source>
</evidence>
<dbReference type="PROSITE" id="PS50850">
    <property type="entry name" value="MFS"/>
    <property type="match status" value="1"/>
</dbReference>
<dbReference type="GO" id="GO:0022857">
    <property type="term" value="F:transmembrane transporter activity"/>
    <property type="evidence" value="ECO:0007669"/>
    <property type="project" value="InterPro"/>
</dbReference>
<dbReference type="AlphaFoldDB" id="A0A4Z0GKZ5"/>
<feature type="transmembrane region" description="Helical" evidence="6">
    <location>
        <begin position="341"/>
        <end position="363"/>
    </location>
</feature>
<feature type="transmembrane region" description="Helical" evidence="6">
    <location>
        <begin position="369"/>
        <end position="389"/>
    </location>
</feature>
<evidence type="ECO:0000256" key="2">
    <source>
        <dbReference type="ARBA" id="ARBA00022448"/>
    </source>
</evidence>
<dbReference type="InterPro" id="IPR020846">
    <property type="entry name" value="MFS_dom"/>
</dbReference>
<dbReference type="PANTHER" id="PTHR23530">
    <property type="entry name" value="TRANSPORT PROTEIN-RELATED"/>
    <property type="match status" value="1"/>
</dbReference>
<organism evidence="8 9">
    <name type="scientific">Sporolactobacillus shoreae</name>
    <dbReference type="NCBI Taxonomy" id="1465501"/>
    <lineage>
        <taxon>Bacteria</taxon>
        <taxon>Bacillati</taxon>
        <taxon>Bacillota</taxon>
        <taxon>Bacilli</taxon>
        <taxon>Bacillales</taxon>
        <taxon>Sporolactobacillaceae</taxon>
        <taxon>Sporolactobacillus</taxon>
    </lineage>
</organism>
<dbReference type="Gene3D" id="1.20.1250.20">
    <property type="entry name" value="MFS general substrate transporter like domains"/>
    <property type="match status" value="1"/>
</dbReference>
<dbReference type="PANTHER" id="PTHR23530:SF1">
    <property type="entry name" value="PERMEASE, MAJOR FACILITATOR SUPERFAMILY-RELATED"/>
    <property type="match status" value="1"/>
</dbReference>
<feature type="transmembrane region" description="Helical" evidence="6">
    <location>
        <begin position="165"/>
        <end position="185"/>
    </location>
</feature>
<keyword evidence="2" id="KW-0813">Transport</keyword>
<feature type="transmembrane region" description="Helical" evidence="6">
    <location>
        <begin position="279"/>
        <end position="298"/>
    </location>
</feature>
<feature type="transmembrane region" description="Helical" evidence="6">
    <location>
        <begin position="12"/>
        <end position="33"/>
    </location>
</feature>
<feature type="transmembrane region" description="Helical" evidence="6">
    <location>
        <begin position="39"/>
        <end position="58"/>
    </location>
</feature>
<sequence length="395" mass="44481">MNLVDRSFKNNIRYNYGYTFCSFLGVTTLWVLYLTHRGMSLVEVGLLESIFHVASFMFEVPSGALADRLGYRMCLVLGRVCAVISSGIMIFSHSFVWFAIGFIISALSYNLNSGTNEALVYESLRKLNAGEKYISVSANINAIYEFTDTLGVFIAGWFVNRYFEGVYWIQILVSVLAIVCVILMVEPDKPVVKQHSDQPDGYLDILKKAVLFLKENKQLRSLMLFFALFQGIMATYFFYFQSLMDRYGFKGIQISMLIVVSAIFQIIGAKMAPQIEKRVGKAALITWFLLLLSLLLIVSFSSQLAALIVCFISINTLGAVSQPIFSNYFNQLIPSSSRATLLSVSSMLYSVAMIMLFPVTGWLVEKLNFSVSFGMSGIMLFVLLAVFWGRNFKRT</sequence>
<accession>A0A4Z0GKZ5</accession>
<evidence type="ECO:0000256" key="5">
    <source>
        <dbReference type="ARBA" id="ARBA00023136"/>
    </source>
</evidence>
<dbReference type="RefSeq" id="WP_135349555.1">
    <property type="nucleotide sequence ID" value="NZ_SRJD01000021.1"/>
</dbReference>